<evidence type="ECO:0000259" key="6">
    <source>
        <dbReference type="PROSITE" id="PS50123"/>
    </source>
</evidence>
<dbReference type="PROSITE" id="PS50123">
    <property type="entry name" value="CHER"/>
    <property type="match status" value="1"/>
</dbReference>
<dbReference type="Proteomes" id="UP000243105">
    <property type="component" value="Unassembled WGS sequence"/>
</dbReference>
<dbReference type="GO" id="GO:0032259">
    <property type="term" value="P:methylation"/>
    <property type="evidence" value="ECO:0007669"/>
    <property type="project" value="UniProtKB-KW"/>
</dbReference>
<comment type="caution">
    <text evidence="7">The sequence shown here is derived from an EMBL/GenBank/DDBJ whole genome shotgun (WGS) entry which is preliminary data.</text>
</comment>
<dbReference type="PANTHER" id="PTHR24422">
    <property type="entry name" value="CHEMOTAXIS PROTEIN METHYLTRANSFERASE"/>
    <property type="match status" value="1"/>
</dbReference>
<reference evidence="7 8" key="1">
    <citation type="submission" date="2015-11" db="EMBL/GenBank/DDBJ databases">
        <authorList>
            <person name="Varghese N."/>
        </authorList>
    </citation>
    <scope>NUCLEOTIDE SEQUENCE [LARGE SCALE GENOMIC DNA]</scope>
    <source>
        <strain evidence="7 8">JGI-25</strain>
    </source>
</reference>
<dbReference type="SUPFAM" id="SSF47757">
    <property type="entry name" value="Chemotaxis receptor methyltransferase CheR, N-terminal domain"/>
    <property type="match status" value="1"/>
</dbReference>
<proteinExistence type="predicted"/>
<dbReference type="InterPro" id="IPR036804">
    <property type="entry name" value="CheR_N_sf"/>
</dbReference>
<dbReference type="InterPro" id="IPR026024">
    <property type="entry name" value="Chemotaxis_MeTrfase_CheR"/>
</dbReference>
<dbReference type="Gene3D" id="3.40.50.150">
    <property type="entry name" value="Vaccinia Virus protein VP39"/>
    <property type="match status" value="1"/>
</dbReference>
<name>A0A916LIB1_KRYT1</name>
<dbReference type="SUPFAM" id="SSF53335">
    <property type="entry name" value="S-adenosyl-L-methionine-dependent methyltransferases"/>
    <property type="match status" value="1"/>
</dbReference>
<feature type="domain" description="CheR-type methyltransferase" evidence="6">
    <location>
        <begin position="8"/>
        <end position="290"/>
    </location>
</feature>
<dbReference type="SMART" id="SM00138">
    <property type="entry name" value="MeTrc"/>
    <property type="match status" value="1"/>
</dbReference>
<dbReference type="PANTHER" id="PTHR24422:SF10">
    <property type="entry name" value="CHEMOTAXIS PROTEIN METHYLTRANSFERASE 2"/>
    <property type="match status" value="1"/>
</dbReference>
<keyword evidence="5" id="KW-0949">S-adenosyl-L-methionine</keyword>
<dbReference type="Pfam" id="PF03705">
    <property type="entry name" value="CheR_N"/>
    <property type="match status" value="1"/>
</dbReference>
<evidence type="ECO:0000256" key="3">
    <source>
        <dbReference type="ARBA" id="ARBA00022603"/>
    </source>
</evidence>
<dbReference type="EC" id="2.1.1.80" evidence="2"/>
<dbReference type="PRINTS" id="PR00996">
    <property type="entry name" value="CHERMTFRASE"/>
</dbReference>
<dbReference type="InterPro" id="IPR050903">
    <property type="entry name" value="Bact_Chemotaxis_MeTrfase"/>
</dbReference>
<keyword evidence="4" id="KW-0808">Transferase</keyword>
<dbReference type="GO" id="GO:0008983">
    <property type="term" value="F:protein-glutamate O-methyltransferase activity"/>
    <property type="evidence" value="ECO:0007669"/>
    <property type="project" value="UniProtKB-EC"/>
</dbReference>
<dbReference type="InterPro" id="IPR029063">
    <property type="entry name" value="SAM-dependent_MTases_sf"/>
</dbReference>
<evidence type="ECO:0000256" key="4">
    <source>
        <dbReference type="ARBA" id="ARBA00022679"/>
    </source>
</evidence>
<accession>A0A916LIB1</accession>
<evidence type="ECO:0000256" key="2">
    <source>
        <dbReference type="ARBA" id="ARBA00012534"/>
    </source>
</evidence>
<dbReference type="Gene3D" id="1.10.155.10">
    <property type="entry name" value="Chemotaxis receptor methyltransferase CheR, N-terminal domain"/>
    <property type="match status" value="1"/>
</dbReference>
<comment type="catalytic activity">
    <reaction evidence="1">
        <text>L-glutamyl-[protein] + S-adenosyl-L-methionine = [protein]-L-glutamate 5-O-methyl ester + S-adenosyl-L-homocysteine</text>
        <dbReference type="Rhea" id="RHEA:24452"/>
        <dbReference type="Rhea" id="RHEA-COMP:10208"/>
        <dbReference type="Rhea" id="RHEA-COMP:10311"/>
        <dbReference type="ChEBI" id="CHEBI:29973"/>
        <dbReference type="ChEBI" id="CHEBI:57856"/>
        <dbReference type="ChEBI" id="CHEBI:59789"/>
        <dbReference type="ChEBI" id="CHEBI:82795"/>
        <dbReference type="EC" id="2.1.1.80"/>
    </reaction>
</comment>
<organism evidence="7 8">
    <name type="scientific">Kryptobacter tengchongensis</name>
    <dbReference type="NCBI Taxonomy" id="1643429"/>
    <lineage>
        <taxon>Bacteria</taxon>
        <taxon>Pseudomonadati</taxon>
        <taxon>Candidatus Kryptoniota</taxon>
        <taxon>Candidatus Kryptobacter</taxon>
    </lineage>
</organism>
<dbReference type="Pfam" id="PF01739">
    <property type="entry name" value="CheR"/>
    <property type="match status" value="1"/>
</dbReference>
<evidence type="ECO:0000313" key="8">
    <source>
        <dbReference type="Proteomes" id="UP000243105"/>
    </source>
</evidence>
<dbReference type="InterPro" id="IPR022642">
    <property type="entry name" value="CheR_C"/>
</dbReference>
<dbReference type="EMBL" id="CZVV01000008">
    <property type="protein sequence ID" value="CUS97272.1"/>
    <property type="molecule type" value="Genomic_DNA"/>
</dbReference>
<dbReference type="InterPro" id="IPR000780">
    <property type="entry name" value="CheR_MeTrfase"/>
</dbReference>
<keyword evidence="3 7" id="KW-0489">Methyltransferase</keyword>
<dbReference type="InterPro" id="IPR022641">
    <property type="entry name" value="CheR_N"/>
</dbReference>
<dbReference type="PIRSF" id="PIRSF000410">
    <property type="entry name" value="CheR"/>
    <property type="match status" value="1"/>
</dbReference>
<protein>
    <recommendedName>
        <fullName evidence="2">protein-glutamate O-methyltransferase</fullName>
        <ecNumber evidence="2">2.1.1.80</ecNumber>
    </recommendedName>
</protein>
<gene>
    <name evidence="7" type="ORF">JGI25_00235</name>
</gene>
<evidence type="ECO:0000313" key="7">
    <source>
        <dbReference type="EMBL" id="CUS97272.1"/>
    </source>
</evidence>
<sequence>MLIGQKNKDMWNLTLSDEEFFELRNFISQLTGIFFPDSKRYFVESRVRPRIEFLGLKSFTDYLMYLKFSPLRKEELEILFRLITINETYFFRDELQFKVIEEAILPEIIESKPRNGFRTLRIWSAGCSTGEEAYTIAMIFLEKIKPRFPDLKVEIIGTDINTAVLEIAKRGIYKQYSMRYVPEDYIRKYFKILNGEEFHLVEEVKKLVRFTQVNLMDKFQMVMMRNFDLVLLRNVLIYFDENARREVVSMVYDSMNRGGYLVVGYSETLRNLTKAFKVVYFDKTVAYKKE</sequence>
<evidence type="ECO:0000256" key="1">
    <source>
        <dbReference type="ARBA" id="ARBA00001541"/>
    </source>
</evidence>
<dbReference type="AlphaFoldDB" id="A0A916LIB1"/>
<evidence type="ECO:0000256" key="5">
    <source>
        <dbReference type="ARBA" id="ARBA00022691"/>
    </source>
</evidence>